<dbReference type="SUPFAM" id="SSF52317">
    <property type="entry name" value="Class I glutamine amidotransferase-like"/>
    <property type="match status" value="1"/>
</dbReference>
<dbReference type="RefSeq" id="WP_310279004.1">
    <property type="nucleotide sequence ID" value="NZ_JAVDXW010000002.1"/>
</dbReference>
<accession>A0AAE3ZJ88</accession>
<feature type="region of interest" description="Disordered" evidence="1">
    <location>
        <begin position="92"/>
        <end position="130"/>
    </location>
</feature>
<dbReference type="AlphaFoldDB" id="A0AAE3ZJ88"/>
<dbReference type="Pfam" id="PF20254">
    <property type="entry name" value="DMFA2_C"/>
    <property type="match status" value="1"/>
</dbReference>
<protein>
    <recommendedName>
        <fullName evidence="2">N,N-dimethylformamidase beta subunit-like C-terminal domain-containing protein</fullName>
    </recommendedName>
</protein>
<dbReference type="Gene3D" id="3.40.50.880">
    <property type="match status" value="1"/>
</dbReference>
<organism evidence="3 4">
    <name type="scientific">Haloactinomyces albus</name>
    <dbReference type="NCBI Taxonomy" id="1352928"/>
    <lineage>
        <taxon>Bacteria</taxon>
        <taxon>Bacillati</taxon>
        <taxon>Actinomycetota</taxon>
        <taxon>Actinomycetes</taxon>
        <taxon>Actinopolysporales</taxon>
        <taxon>Actinopolysporaceae</taxon>
        <taxon>Haloactinomyces</taxon>
    </lineage>
</organism>
<dbReference type="InterPro" id="IPR046540">
    <property type="entry name" value="DMFA2_C"/>
</dbReference>
<evidence type="ECO:0000259" key="2">
    <source>
        <dbReference type="Pfam" id="PF20254"/>
    </source>
</evidence>
<evidence type="ECO:0000313" key="3">
    <source>
        <dbReference type="EMBL" id="MDR7304643.1"/>
    </source>
</evidence>
<sequence>MRAALCKSPSLWQFNADLHLVGWLTEMGYEFDVVTDEDLHHEGLEAIEQYRVVITGSHPEYYSGQMLEAVHSYTQNGGCLIIWARMVSTGSSTTTRKTETSSKRGKATARRHGEPNRANTTCHSPASTAPSGGTAAAWMFDGIDLDEQLGNFGLVGDGAAGLELDIYDAELGTPPETMIAATSESHTDVYLELLEDQGFNQPGLSGTQSGRVRADITYRPTPHGGGVWSASSIVYCGSLSHNNYTNNISRLTKNVLDRFLSDQPTPPEYPHRNKARSSRSGPAFRSSVLDAVLCAPGHASGRRHVSRIHCSKCGLRAPQQRFREPIQLGERDGGSRDLLFSERVPRDGFCGAHGTLPSSLRKPLGTRCAGCTPPHRAPAALRPPEMEVRVGARGHLPGRPPQWAGSLSATRVRHPRCADVRGVCSTVAYGLQMRARAG</sequence>
<gene>
    <name evidence="3" type="ORF">JOF55_004887</name>
</gene>
<evidence type="ECO:0000313" key="4">
    <source>
        <dbReference type="Proteomes" id="UP001180845"/>
    </source>
</evidence>
<dbReference type="EMBL" id="JAVDXW010000002">
    <property type="protein sequence ID" value="MDR7304643.1"/>
    <property type="molecule type" value="Genomic_DNA"/>
</dbReference>
<evidence type="ECO:0000256" key="1">
    <source>
        <dbReference type="SAM" id="MobiDB-lite"/>
    </source>
</evidence>
<feature type="domain" description="N,N-dimethylformamidase beta subunit-like C-terminal" evidence="2">
    <location>
        <begin position="12"/>
        <end position="245"/>
    </location>
</feature>
<comment type="caution">
    <text evidence="3">The sequence shown here is derived from an EMBL/GenBank/DDBJ whole genome shotgun (WGS) entry which is preliminary data.</text>
</comment>
<dbReference type="Proteomes" id="UP001180845">
    <property type="component" value="Unassembled WGS sequence"/>
</dbReference>
<feature type="region of interest" description="Disordered" evidence="1">
    <location>
        <begin position="261"/>
        <end position="282"/>
    </location>
</feature>
<dbReference type="InterPro" id="IPR029062">
    <property type="entry name" value="Class_I_gatase-like"/>
</dbReference>
<name>A0AAE3ZJ88_9ACTN</name>
<keyword evidence="4" id="KW-1185">Reference proteome</keyword>
<proteinExistence type="predicted"/>
<reference evidence="3" key="1">
    <citation type="submission" date="2023-07" db="EMBL/GenBank/DDBJ databases">
        <title>Sequencing the genomes of 1000 actinobacteria strains.</title>
        <authorList>
            <person name="Klenk H.-P."/>
        </authorList>
    </citation>
    <scope>NUCLEOTIDE SEQUENCE</scope>
    <source>
        <strain evidence="3">DSM 45977</strain>
    </source>
</reference>